<dbReference type="PIRSF" id="PIRSF020481">
    <property type="entry name" value="BAP"/>
    <property type="match status" value="1"/>
</dbReference>
<accession>A0A2V3UAW4</accession>
<dbReference type="EMBL" id="QJJK01000003">
    <property type="protein sequence ID" value="PXW61653.1"/>
    <property type="molecule type" value="Genomic_DNA"/>
</dbReference>
<keyword evidence="2" id="KW-1185">Reference proteome</keyword>
<dbReference type="RefSeq" id="WP_110373960.1">
    <property type="nucleotide sequence ID" value="NZ_JAHBRY010000001.1"/>
</dbReference>
<name>A0A2V3UAW4_9HYPH</name>
<sequence length="308" mass="32903">MTRFTASTLDLSSLDPASLWPALTFQGFTDERIHSAEGLLARLSAAGIPFNVENLESDITIKGQETSAYRELLAHQAMRDIALDLTVAFGRGRLLDLKGIEYGTTRLVVTPAMNGADAVMESDDRFRARIQLAPEAFGGAGTPGGYIYHATATSPDVHDVGVVMLGRGTPNVTVELTIMSASGNGEPSDSLLEDVRRRMLSENIKMLTDVVTVRRAVAIPYTIAAVLHVPSGPDPEVIRQAAITSVNAMASRYQRLAGGVPHSAVVAALHVGGVDHVTDVTPTNDVLTERYQFGRLTGVNVSIQVLRG</sequence>
<proteinExistence type="predicted"/>
<organism evidence="1 2">
    <name type="scientific">Chelatococcus asaccharovorans</name>
    <dbReference type="NCBI Taxonomy" id="28210"/>
    <lineage>
        <taxon>Bacteria</taxon>
        <taxon>Pseudomonadati</taxon>
        <taxon>Pseudomonadota</taxon>
        <taxon>Alphaproteobacteria</taxon>
        <taxon>Hyphomicrobiales</taxon>
        <taxon>Chelatococcaceae</taxon>
        <taxon>Chelatococcus</taxon>
    </lineage>
</organism>
<dbReference type="PANTHER" id="PTHR35862">
    <property type="entry name" value="FELS-2 PROPHAGE PROTEIN"/>
    <property type="match status" value="1"/>
</dbReference>
<gene>
    <name evidence="1" type="ORF">C7450_103170</name>
</gene>
<dbReference type="AlphaFoldDB" id="A0A2V3UAW4"/>
<protein>
    <submittedName>
        <fullName evidence="1">Phage-related baseplate assembly protein</fullName>
    </submittedName>
</protein>
<dbReference type="PANTHER" id="PTHR35862:SF1">
    <property type="entry name" value="FELS-2 PROPHAGE PROTEIN"/>
    <property type="match status" value="1"/>
</dbReference>
<dbReference type="Proteomes" id="UP000248021">
    <property type="component" value="Unassembled WGS sequence"/>
</dbReference>
<dbReference type="InterPro" id="IPR014507">
    <property type="entry name" value="Baseplate_assembly_J_pred"/>
</dbReference>
<comment type="caution">
    <text evidence="1">The sequence shown here is derived from an EMBL/GenBank/DDBJ whole genome shotgun (WGS) entry which is preliminary data.</text>
</comment>
<reference evidence="1 2" key="1">
    <citation type="submission" date="2018-05" db="EMBL/GenBank/DDBJ databases">
        <title>Genomic Encyclopedia of Type Strains, Phase IV (KMG-IV): sequencing the most valuable type-strain genomes for metagenomic binning, comparative biology and taxonomic classification.</title>
        <authorList>
            <person name="Goeker M."/>
        </authorList>
    </citation>
    <scope>NUCLEOTIDE SEQUENCE [LARGE SCALE GENOMIC DNA]</scope>
    <source>
        <strain evidence="1 2">DSM 6462</strain>
    </source>
</reference>
<evidence type="ECO:0000313" key="1">
    <source>
        <dbReference type="EMBL" id="PXW61653.1"/>
    </source>
</evidence>
<dbReference type="OrthoDB" id="9793802at2"/>
<evidence type="ECO:0000313" key="2">
    <source>
        <dbReference type="Proteomes" id="UP000248021"/>
    </source>
</evidence>
<dbReference type="InterPro" id="IPR052726">
    <property type="entry name" value="Phage_Baseplate_Hub"/>
</dbReference>